<sequence length="1124" mass="120279">MIDMLESIRGSWRLLTRCARVEASSLAVLCLLGIVCLGSPTASAALCSNVFPQDATPDTGATLDLAVMDRQVYGPFPSRGAAYTASGDYFYDAGKLNNGETISVTAGRPVRMFVDGDLELAPHSRINPNGSAADLLIVVRGNLTIGTKNDINALVYVTGDVTANPSAHIEGALTAEGSIDTKVKDVITYDEVAASAFAQGDLCQTTENIPLYLRFDEASWGVPANTGRGAFDIQVIGGAVTAGADPARPVDRQGEGTCRYGRFDAPASAVLVRDHDSLDLKRELSASFWLKVEATPSGNVAVFSKGTTYRLELDNQRRLVLTSRAPTWFGGRALTVYSRPLPIGMWVHVGFHLKLTVVFLGLDRLDGALYLDGTAESEASETFLFGSTPNDTDPLIIAGDSSGLVGSIDEVRLHQGLWTIDDYRRQMAARHWCGTPAGIDHFEFSTSALAHTCSPQAVTLMACTNAAPGACQPYQGDVSVILRGEGWLGGNQQTIRGGVGTFKLQGLQLQMPLAVDASEPDASRSTLCRIGDAPLSSDCILNFAQSGFIFDVPDMQAGRGHSAVPMRAVIDVGDEGSPRCEPAFTDSTREVRFWSSFVTPLVSELSDSSKPVQVNAGAVGQNFAEARPLALRFDQNGATSLDVNYAETGRMLLNAYYPGSAEEGDSGPMTGSDDFVSAPAGFCIEPSQTCSAGDSSCDVFRKVGQVFSTTIRPVAWRADGELCKASTTRNYRQDQLQLRPMVQAPSPVIGGVAGRVLTPVDGRYDHLPSGSPANWDGAVIQDVALSEVGVFRLRVEPPPYLGVAVPASDSAPIGRFIPRYLKATIEGALNAGCGVFSYQDQPVAVATPPALTITGYGIADGAEYPTENYDFDGFWGFASSPTPSWLAADGNPDLAPRLDQGKGIPEALTWQSIKDLAPSESGNNDGDGQRTYTWGADWLRYGRAMQPDAADHPFQVLLRFTVQQLTDGDGVCNGSTCQEAEAVLDHSEFRLGRLRIGNGHGSELQDLSLPWVIETWRASNIFLPEGGDTCSASVWGNAQAFEQVGNLANKSLQIDGGQTGYEGSLVITKPEATGEARIGFPNVPEWLWYDWQGKGREASRGLASFGIYHGPKPLIFRREVYRGM</sequence>
<gene>
    <name evidence="1" type="ORF">KJJ99_20620</name>
</gene>
<name>A0ACC5VQ82_STUCH</name>
<proteinExistence type="predicted"/>
<reference evidence="1 2" key="1">
    <citation type="journal article" date="2021" name="Appl. Microbiol. Biotechnol.">
        <title>Biotechnological applications of marine bacteria in bioremediation of environments polluted with hydrocarbons and plastics.</title>
        <authorList>
            <person name="Muriel-Millan L.F."/>
            <person name="Millan-Lopez S."/>
            <person name="Pardo-Lopez L."/>
        </authorList>
    </citation>
    <scope>NUCLEOTIDE SEQUENCE [LARGE SCALE GENOMIC DNA]</scope>
    <source>
        <strain evidence="1 2">GOM4</strain>
    </source>
</reference>
<dbReference type="EMBL" id="JAHHFP010000024">
    <property type="protein sequence ID" value="MBX7274195.1"/>
    <property type="molecule type" value="Genomic_DNA"/>
</dbReference>
<keyword evidence="2" id="KW-1185">Reference proteome</keyword>
<evidence type="ECO:0000313" key="1">
    <source>
        <dbReference type="EMBL" id="MBX7274195.1"/>
    </source>
</evidence>
<evidence type="ECO:0000313" key="2">
    <source>
        <dbReference type="Proteomes" id="UP000782475"/>
    </source>
</evidence>
<dbReference type="Proteomes" id="UP000782475">
    <property type="component" value="Unassembled WGS sequence"/>
</dbReference>
<protein>
    <submittedName>
        <fullName evidence="1">LamG domain-containing protein</fullName>
    </submittedName>
</protein>
<comment type="caution">
    <text evidence="1">The sequence shown here is derived from an EMBL/GenBank/DDBJ whole genome shotgun (WGS) entry which is preliminary data.</text>
</comment>
<accession>A0ACC5VQ82</accession>
<organism evidence="1 2">
    <name type="scientific">Stutzerimonas chloritidismutans</name>
    <name type="common">Pseudomonas chloritidismutans</name>
    <dbReference type="NCBI Taxonomy" id="203192"/>
    <lineage>
        <taxon>Bacteria</taxon>
        <taxon>Pseudomonadati</taxon>
        <taxon>Pseudomonadota</taxon>
        <taxon>Gammaproteobacteria</taxon>
        <taxon>Pseudomonadales</taxon>
        <taxon>Pseudomonadaceae</taxon>
        <taxon>Stutzerimonas</taxon>
    </lineage>
</organism>